<dbReference type="EMBL" id="CAADFO010000009">
    <property type="protein sequence ID" value="VFK24626.1"/>
    <property type="molecule type" value="Genomic_DNA"/>
</dbReference>
<evidence type="ECO:0000313" key="3">
    <source>
        <dbReference type="EMBL" id="VFK74919.1"/>
    </source>
</evidence>
<sequence length="74" mass="8785">MPEKMNLERDTCKGLMVGRKNMECGLSNRLPHLVFFSFINKLQFELFYYENVRTGEISRDIARQRMGLWYGFSA</sequence>
<dbReference type="EMBL" id="CAADFQ010000002">
    <property type="protein sequence ID" value="VFK27062.1"/>
    <property type="molecule type" value="Genomic_DNA"/>
</dbReference>
<evidence type="ECO:0000313" key="1">
    <source>
        <dbReference type="EMBL" id="VFK24626.1"/>
    </source>
</evidence>
<proteinExistence type="predicted"/>
<reference evidence="3" key="1">
    <citation type="submission" date="2019-02" db="EMBL/GenBank/DDBJ databases">
        <authorList>
            <person name="Gruber-Vodicka R. H."/>
            <person name="Seah K. B. B."/>
        </authorList>
    </citation>
    <scope>NUCLEOTIDE SEQUENCE</scope>
    <source>
        <strain evidence="1">BECK_BZ197</strain>
        <strain evidence="3">BECK_BZ198</strain>
        <strain evidence="2">BECK_BZ199</strain>
    </source>
</reference>
<evidence type="ECO:0000313" key="2">
    <source>
        <dbReference type="EMBL" id="VFK27062.1"/>
    </source>
</evidence>
<name>A0A451B9F3_9GAMM</name>
<dbReference type="AlphaFoldDB" id="A0A451B9F3"/>
<organism evidence="3">
    <name type="scientific">Candidatus Kentrum sp. MB</name>
    <dbReference type="NCBI Taxonomy" id="2138164"/>
    <lineage>
        <taxon>Bacteria</taxon>
        <taxon>Pseudomonadati</taxon>
        <taxon>Pseudomonadota</taxon>
        <taxon>Gammaproteobacteria</taxon>
        <taxon>Candidatus Kentrum</taxon>
    </lineage>
</organism>
<gene>
    <name evidence="1" type="ORF">BECKMB1821G_GA0114241_100927</name>
    <name evidence="3" type="ORF">BECKMB1821H_GA0114242_101228</name>
    <name evidence="2" type="ORF">BECKMB1821I_GA0114274_100225</name>
</gene>
<accession>A0A451B9F3</accession>
<dbReference type="EMBL" id="CAADGH010000012">
    <property type="protein sequence ID" value="VFK74919.1"/>
    <property type="molecule type" value="Genomic_DNA"/>
</dbReference>
<protein>
    <submittedName>
        <fullName evidence="3">Uncharacterized protein</fullName>
    </submittedName>
</protein>